<evidence type="ECO:0000313" key="2">
    <source>
        <dbReference type="Proteomes" id="UP000634136"/>
    </source>
</evidence>
<dbReference type="Proteomes" id="UP000634136">
    <property type="component" value="Unassembled WGS sequence"/>
</dbReference>
<accession>A0A835C6X8</accession>
<evidence type="ECO:0000313" key="1">
    <source>
        <dbReference type="EMBL" id="KAF7833996.1"/>
    </source>
</evidence>
<keyword evidence="2" id="KW-1185">Reference proteome</keyword>
<protein>
    <submittedName>
        <fullName evidence="1">Uncharacterized protein</fullName>
    </submittedName>
</protein>
<sequence>MRAPVLTELRKYGHPIYLKGLLRMEINVKTRRK</sequence>
<proteinExistence type="predicted"/>
<organism evidence="1 2">
    <name type="scientific">Senna tora</name>
    <dbReference type="NCBI Taxonomy" id="362788"/>
    <lineage>
        <taxon>Eukaryota</taxon>
        <taxon>Viridiplantae</taxon>
        <taxon>Streptophyta</taxon>
        <taxon>Embryophyta</taxon>
        <taxon>Tracheophyta</taxon>
        <taxon>Spermatophyta</taxon>
        <taxon>Magnoliopsida</taxon>
        <taxon>eudicotyledons</taxon>
        <taxon>Gunneridae</taxon>
        <taxon>Pentapetalae</taxon>
        <taxon>rosids</taxon>
        <taxon>fabids</taxon>
        <taxon>Fabales</taxon>
        <taxon>Fabaceae</taxon>
        <taxon>Caesalpinioideae</taxon>
        <taxon>Cassia clade</taxon>
        <taxon>Senna</taxon>
    </lineage>
</organism>
<dbReference type="AlphaFoldDB" id="A0A835C6X8"/>
<gene>
    <name evidence="1" type="ORF">G2W53_008855</name>
</gene>
<comment type="caution">
    <text evidence="1">The sequence shown here is derived from an EMBL/GenBank/DDBJ whole genome shotgun (WGS) entry which is preliminary data.</text>
</comment>
<reference evidence="1" key="1">
    <citation type="submission" date="2020-09" db="EMBL/GenBank/DDBJ databases">
        <title>Genome-Enabled Discovery of Anthraquinone Biosynthesis in Senna tora.</title>
        <authorList>
            <person name="Kang S.-H."/>
            <person name="Pandey R.P."/>
            <person name="Lee C.-M."/>
            <person name="Sim J.-S."/>
            <person name="Jeong J.-T."/>
            <person name="Choi B.-S."/>
            <person name="Jung M."/>
            <person name="Ginzburg D."/>
            <person name="Zhao K."/>
            <person name="Won S.Y."/>
            <person name="Oh T.-J."/>
            <person name="Yu Y."/>
            <person name="Kim N.-H."/>
            <person name="Lee O.R."/>
            <person name="Lee T.-H."/>
            <person name="Bashyal P."/>
            <person name="Kim T.-S."/>
            <person name="Lee W.-H."/>
            <person name="Kawkins C."/>
            <person name="Kim C.-K."/>
            <person name="Kim J.S."/>
            <person name="Ahn B.O."/>
            <person name="Rhee S.Y."/>
            <person name="Sohng J.K."/>
        </authorList>
    </citation>
    <scope>NUCLEOTIDE SEQUENCE</scope>
    <source>
        <tissue evidence="1">Leaf</tissue>
    </source>
</reference>
<dbReference type="EMBL" id="JAAIUW010000004">
    <property type="protein sequence ID" value="KAF7833996.1"/>
    <property type="molecule type" value="Genomic_DNA"/>
</dbReference>
<name>A0A835C6X8_9FABA</name>